<sequence>MLIFEDEDTTKQVIIKFAYTKNFIGNDIIEYSKTKGLSDIDQNLSQKTDILTFSYKNLIIIVQQNAEAKIDSEITKKATRAIQSYLKNF</sequence>
<organism evidence="1 2">
    <name type="scientific">Paenibacillus algicola</name>
    <dbReference type="NCBI Taxonomy" id="2565926"/>
    <lineage>
        <taxon>Bacteria</taxon>
        <taxon>Bacillati</taxon>
        <taxon>Bacillota</taxon>
        <taxon>Bacilli</taxon>
        <taxon>Bacillales</taxon>
        <taxon>Paenibacillaceae</taxon>
        <taxon>Paenibacillus</taxon>
    </lineage>
</organism>
<keyword evidence="2" id="KW-1185">Reference proteome</keyword>
<dbReference type="KEGG" id="palo:E6C60_2035"/>
<proteinExistence type="predicted"/>
<dbReference type="Proteomes" id="UP000300879">
    <property type="component" value="Chromosome"/>
</dbReference>
<dbReference type="AlphaFoldDB" id="A0A4P8XM55"/>
<evidence type="ECO:0000313" key="2">
    <source>
        <dbReference type="Proteomes" id="UP000300879"/>
    </source>
</evidence>
<dbReference type="EMBL" id="CP040396">
    <property type="protein sequence ID" value="QCT02750.1"/>
    <property type="molecule type" value="Genomic_DNA"/>
</dbReference>
<evidence type="ECO:0000313" key="1">
    <source>
        <dbReference type="EMBL" id="QCT02750.1"/>
    </source>
</evidence>
<name>A0A4P8XM55_9BACL</name>
<reference evidence="1 2" key="1">
    <citation type="submission" date="2019-05" db="EMBL/GenBank/DDBJ databases">
        <authorList>
            <person name="Chen C."/>
        </authorList>
    </citation>
    <scope>NUCLEOTIDE SEQUENCE [LARGE SCALE GENOMIC DNA]</scope>
    <source>
        <strain evidence="1 2">HB172198</strain>
    </source>
</reference>
<gene>
    <name evidence="1" type="ORF">E6C60_2035</name>
</gene>
<accession>A0A4P8XM55</accession>
<protein>
    <submittedName>
        <fullName evidence="1">Uncharacterized protein</fullName>
    </submittedName>
</protein>